<proteinExistence type="predicted"/>
<sequence length="192" mass="21240">MKKLGIAIACTALVLSLTACGTYDRNRNDNRANGVRPQSVHDNATTGDRNLNNLNGRDTMMNGQSMNDQQKRLVNSVRQVEGVNDATVVVNGQDIIVGIDVDNVGRREEVVKNVKKALQDDHNGYNVHVTAERAMHDRIRTIHGQMGNTDGQLNTYSTGNNNGNERHPIRNLARDIQDLLEDMGEAVTEPLR</sequence>
<organism evidence="3 4">
    <name type="scientific">Paenibacillus montaniterrae</name>
    <dbReference type="NCBI Taxonomy" id="429341"/>
    <lineage>
        <taxon>Bacteria</taxon>
        <taxon>Bacillati</taxon>
        <taxon>Bacillota</taxon>
        <taxon>Bacilli</taxon>
        <taxon>Bacillales</taxon>
        <taxon>Paenibacillaceae</taxon>
        <taxon>Paenibacillus</taxon>
    </lineage>
</organism>
<dbReference type="PROSITE" id="PS51257">
    <property type="entry name" value="PROKAR_LIPOPROTEIN"/>
    <property type="match status" value="1"/>
</dbReference>
<dbReference type="InterPro" id="IPR019076">
    <property type="entry name" value="Spore_lipoprot_YhcN/YlaJ-like"/>
</dbReference>
<keyword evidence="2" id="KW-0732">Signal</keyword>
<evidence type="ECO:0000313" key="3">
    <source>
        <dbReference type="EMBL" id="GIP15517.1"/>
    </source>
</evidence>
<evidence type="ECO:0000256" key="2">
    <source>
        <dbReference type="SAM" id="SignalP"/>
    </source>
</evidence>
<name>A0A920CT57_9BACL</name>
<comment type="caution">
    <text evidence="3">The sequence shown here is derived from an EMBL/GenBank/DDBJ whole genome shotgun (WGS) entry which is preliminary data.</text>
</comment>
<dbReference type="AlphaFoldDB" id="A0A920CT57"/>
<dbReference type="Pfam" id="PF09580">
    <property type="entry name" value="Spore_YhcN_YlaJ"/>
    <property type="match status" value="1"/>
</dbReference>
<protein>
    <recommendedName>
        <fullName evidence="5">Sporulation protein</fullName>
    </recommendedName>
</protein>
<feature type="signal peptide" evidence="2">
    <location>
        <begin position="1"/>
        <end position="21"/>
    </location>
</feature>
<dbReference type="EMBL" id="BOSE01000001">
    <property type="protein sequence ID" value="GIP15517.1"/>
    <property type="molecule type" value="Genomic_DNA"/>
</dbReference>
<feature type="chain" id="PRO_5037977510" description="Sporulation protein" evidence="2">
    <location>
        <begin position="22"/>
        <end position="192"/>
    </location>
</feature>
<evidence type="ECO:0000313" key="4">
    <source>
        <dbReference type="Proteomes" id="UP000683139"/>
    </source>
</evidence>
<dbReference type="Proteomes" id="UP000683139">
    <property type="component" value="Unassembled WGS sequence"/>
</dbReference>
<feature type="compositionally biased region" description="Polar residues" evidence="1">
    <location>
        <begin position="40"/>
        <end position="54"/>
    </location>
</feature>
<feature type="region of interest" description="Disordered" evidence="1">
    <location>
        <begin position="25"/>
        <end position="54"/>
    </location>
</feature>
<keyword evidence="4" id="KW-1185">Reference proteome</keyword>
<evidence type="ECO:0000256" key="1">
    <source>
        <dbReference type="SAM" id="MobiDB-lite"/>
    </source>
</evidence>
<evidence type="ECO:0008006" key="5">
    <source>
        <dbReference type="Google" id="ProtNLM"/>
    </source>
</evidence>
<gene>
    <name evidence="3" type="ORF">J40TS1_11590</name>
</gene>
<accession>A0A920CT57</accession>
<dbReference type="RefSeq" id="WP_213513715.1">
    <property type="nucleotide sequence ID" value="NZ_BOSE01000001.1"/>
</dbReference>
<reference evidence="3" key="1">
    <citation type="submission" date="2021-03" db="EMBL/GenBank/DDBJ databases">
        <title>Antimicrobial resistance genes in bacteria isolated from Japanese honey, and their potential for conferring macrolide and lincosamide resistance in the American foulbrood pathogen Paenibacillus larvae.</title>
        <authorList>
            <person name="Okamoto M."/>
            <person name="Kumagai M."/>
            <person name="Kanamori H."/>
            <person name="Takamatsu D."/>
        </authorList>
    </citation>
    <scope>NUCLEOTIDE SEQUENCE</scope>
    <source>
        <strain evidence="3">J40TS1</strain>
    </source>
</reference>